<evidence type="ECO:0000313" key="3">
    <source>
        <dbReference type="Proteomes" id="UP000288096"/>
    </source>
</evidence>
<keyword evidence="3" id="KW-1185">Reference proteome</keyword>
<reference evidence="3" key="1">
    <citation type="submission" date="2017-11" db="EMBL/GenBank/DDBJ databases">
        <authorList>
            <person name="Watanabe M."/>
            <person name="Kojima H."/>
        </authorList>
    </citation>
    <scope>NUCLEOTIDE SEQUENCE [LARGE SCALE GENOMIC DNA]</scope>
    <source>
        <strain evidence="3">Tokyo 01</strain>
    </source>
</reference>
<comment type="caution">
    <text evidence="2">The sequence shown here is derived from an EMBL/GenBank/DDBJ whole genome shotgun (WGS) entry which is preliminary data.</text>
</comment>
<accession>A0A401FS94</accession>
<dbReference type="AlphaFoldDB" id="A0A401FS94"/>
<gene>
    <name evidence="2" type="ORF">DENIS_0783</name>
</gene>
<evidence type="ECO:0000256" key="1">
    <source>
        <dbReference type="SAM" id="MobiDB-lite"/>
    </source>
</evidence>
<name>A0A401FS94_9BACT</name>
<proteinExistence type="predicted"/>
<reference evidence="3" key="2">
    <citation type="submission" date="2019-01" db="EMBL/GenBank/DDBJ databases">
        <title>Genome sequence of Desulfonema ishimotonii strain Tokyo 01.</title>
        <authorList>
            <person name="Fukui M."/>
        </authorList>
    </citation>
    <scope>NUCLEOTIDE SEQUENCE [LARGE SCALE GENOMIC DNA]</scope>
    <source>
        <strain evidence="3">Tokyo 01</strain>
    </source>
</reference>
<dbReference type="EMBL" id="BEXT01000001">
    <property type="protein sequence ID" value="GBC59842.1"/>
    <property type="molecule type" value="Genomic_DNA"/>
</dbReference>
<feature type="compositionally biased region" description="Polar residues" evidence="1">
    <location>
        <begin position="165"/>
        <end position="177"/>
    </location>
</feature>
<dbReference type="Proteomes" id="UP000288096">
    <property type="component" value="Unassembled WGS sequence"/>
</dbReference>
<sequence>MIKSGLFIHLFTLLIILSSYQLLKAAPYIIENNAVSYTKNGYKWVRATENLGTDVNNVLNSTSVIHEKYRHFSDGSAAHLTSPLLTGGPIPVPAGRIRHDMDLPEVINYQYLIDFTDRRVDDIYLSEIARIEEMMFEGYDPEIFSHSQAGNVSGHHSSEKPISPKASSESDGLSQLPASYPGEENQKKFRADRLVYEEDDSPPPSGLTYLFKAIDLSQRFLAWTHSFLFSWQSSSDANQFSETD</sequence>
<organism evidence="2 3">
    <name type="scientific">Desulfonema ishimotonii</name>
    <dbReference type="NCBI Taxonomy" id="45657"/>
    <lineage>
        <taxon>Bacteria</taxon>
        <taxon>Pseudomonadati</taxon>
        <taxon>Thermodesulfobacteriota</taxon>
        <taxon>Desulfobacteria</taxon>
        <taxon>Desulfobacterales</taxon>
        <taxon>Desulfococcaceae</taxon>
        <taxon>Desulfonema</taxon>
    </lineage>
</organism>
<protein>
    <submittedName>
        <fullName evidence="2">Uncharacterized protein</fullName>
    </submittedName>
</protein>
<feature type="region of interest" description="Disordered" evidence="1">
    <location>
        <begin position="147"/>
        <end position="187"/>
    </location>
</feature>
<evidence type="ECO:0000313" key="2">
    <source>
        <dbReference type="EMBL" id="GBC59842.1"/>
    </source>
</evidence>